<evidence type="ECO:0000313" key="1">
    <source>
        <dbReference type="EMBL" id="CAD5208065.1"/>
    </source>
</evidence>
<dbReference type="AlphaFoldDB" id="A0A1I7S177"/>
<sequence>MFGTGYRIDGHENTDVIKNISDIDIYYQVYSGSKLQPYTSFKMLKAGEEDRLVRNSFPHPILLSHSPRIYYTPANVVGYQDLHQVPDARILYLRGDSSDKIE</sequence>
<evidence type="ECO:0000313" key="5">
    <source>
        <dbReference type="WBParaSite" id="BXY_0675200.1"/>
    </source>
</evidence>
<evidence type="ECO:0000313" key="3">
    <source>
        <dbReference type="Proteomes" id="UP000095284"/>
    </source>
</evidence>
<evidence type="ECO:0000313" key="4">
    <source>
        <dbReference type="Proteomes" id="UP000659654"/>
    </source>
</evidence>
<keyword evidence="4" id="KW-1185">Reference proteome</keyword>
<name>A0A1I7S177_BURXY</name>
<dbReference type="Proteomes" id="UP000095284">
    <property type="component" value="Unplaced"/>
</dbReference>
<reference evidence="5" key="1">
    <citation type="submission" date="2016-11" db="UniProtKB">
        <authorList>
            <consortium name="WormBaseParasite"/>
        </authorList>
    </citation>
    <scope>IDENTIFICATION</scope>
</reference>
<dbReference type="EMBL" id="CAJFDI010000001">
    <property type="protein sequence ID" value="CAD5208065.1"/>
    <property type="molecule type" value="Genomic_DNA"/>
</dbReference>
<evidence type="ECO:0000313" key="2">
    <source>
        <dbReference type="EMBL" id="CAG9080081.1"/>
    </source>
</evidence>
<protein>
    <submittedName>
        <fullName evidence="1">(pine wood nematode) hypothetical protein</fullName>
    </submittedName>
</protein>
<dbReference type="Proteomes" id="UP000582659">
    <property type="component" value="Unassembled WGS sequence"/>
</dbReference>
<organism evidence="3 5">
    <name type="scientific">Bursaphelenchus xylophilus</name>
    <name type="common">Pinewood nematode worm</name>
    <name type="synonym">Aphelenchoides xylophilus</name>
    <dbReference type="NCBI Taxonomy" id="6326"/>
    <lineage>
        <taxon>Eukaryota</taxon>
        <taxon>Metazoa</taxon>
        <taxon>Ecdysozoa</taxon>
        <taxon>Nematoda</taxon>
        <taxon>Chromadorea</taxon>
        <taxon>Rhabditida</taxon>
        <taxon>Tylenchina</taxon>
        <taxon>Tylenchomorpha</taxon>
        <taxon>Aphelenchoidea</taxon>
        <taxon>Aphelenchoididae</taxon>
        <taxon>Bursaphelenchus</taxon>
    </lineage>
</organism>
<dbReference type="Proteomes" id="UP000659654">
    <property type="component" value="Unassembled WGS sequence"/>
</dbReference>
<proteinExistence type="predicted"/>
<dbReference type="WBParaSite" id="BXY_0675200.1">
    <property type="protein sequence ID" value="BXY_0675200.1"/>
    <property type="gene ID" value="BXY_0675200"/>
</dbReference>
<gene>
    <name evidence="1" type="ORF">BXYJ_LOCUS301</name>
</gene>
<dbReference type="EMBL" id="CAJFCV020000001">
    <property type="protein sequence ID" value="CAG9080081.1"/>
    <property type="molecule type" value="Genomic_DNA"/>
</dbReference>
<reference evidence="2" key="2">
    <citation type="submission" date="2020-08" db="EMBL/GenBank/DDBJ databases">
        <authorList>
            <person name="Kikuchi T."/>
        </authorList>
    </citation>
    <scope>NUCLEOTIDE SEQUENCE</scope>
    <source>
        <strain evidence="1">Ka4C1</strain>
    </source>
</reference>
<accession>A0A1I7S177</accession>